<evidence type="ECO:0000256" key="5">
    <source>
        <dbReference type="ARBA" id="ARBA00023155"/>
    </source>
</evidence>
<sequence length="308" mass="34713">MYSQQQQQQQQEDMKMMEINGGKMGSSNNSNQYLCRESSTRWTPTSEQITLLKELYYINGVRSPTADQIQTICARLIRYGKIEGKNVFYWFQNHKARERQKKRLTPNSGSPTTTTNTLPTTITATSTTTIPQFHNNFVNNVTLQPTINNPVAGIPCSSSSAGHANAISGDGQFVESFGYGGVTMQNTFRECSISGGEVINGGYDVRQWNAVETNYSKLLDKISTLDEYPYTDQDHNNEIETLPLFPMHNQEHDNVYDQDQDQDLYTIKPPSDGYYTTGYRWFNGSGGNTSLELSLNSYGSYAYYSPSI</sequence>
<comment type="subcellular location">
    <subcellularLocation>
        <location evidence="1 9 10">Nucleus</location>
    </subcellularLocation>
</comment>
<dbReference type="InterPro" id="IPR009057">
    <property type="entry name" value="Homeodomain-like_sf"/>
</dbReference>
<dbReference type="InterPro" id="IPR001356">
    <property type="entry name" value="HD"/>
</dbReference>
<evidence type="ECO:0000313" key="14">
    <source>
        <dbReference type="RefSeq" id="XP_056694066.1"/>
    </source>
</evidence>
<evidence type="ECO:0000256" key="2">
    <source>
        <dbReference type="ARBA" id="ARBA00022473"/>
    </source>
</evidence>
<keyword evidence="3" id="KW-0805">Transcription regulation</keyword>
<dbReference type="PANTHER" id="PTHR45940">
    <property type="entry name" value="WUSCHEL-RELATED HOMEOBOX 1-RELATED"/>
    <property type="match status" value="1"/>
</dbReference>
<feature type="domain" description="Homeobox" evidence="12">
    <location>
        <begin position="35"/>
        <end position="101"/>
    </location>
</feature>
<feature type="compositionally biased region" description="Low complexity" evidence="11">
    <location>
        <begin position="105"/>
        <end position="119"/>
    </location>
</feature>
<dbReference type="SMART" id="SM00389">
    <property type="entry name" value="HOX"/>
    <property type="match status" value="1"/>
</dbReference>
<keyword evidence="4 9" id="KW-0238">DNA-binding</keyword>
<protein>
    <submittedName>
        <fullName evidence="14">Protein WUSCHEL-like isoform X1</fullName>
    </submittedName>
</protein>
<evidence type="ECO:0000259" key="12">
    <source>
        <dbReference type="PROSITE" id="PS50071"/>
    </source>
</evidence>
<keyword evidence="7 9" id="KW-0539">Nucleus</keyword>
<gene>
    <name evidence="14" type="primary">LOC110802963</name>
</gene>
<accession>A0ABM3REM7</accession>
<dbReference type="InterPro" id="IPR044555">
    <property type="entry name" value="WUSCHEL-like"/>
</dbReference>
<dbReference type="Gene3D" id="1.10.10.60">
    <property type="entry name" value="Homeodomain-like"/>
    <property type="match status" value="1"/>
</dbReference>
<evidence type="ECO:0000256" key="10">
    <source>
        <dbReference type="RuleBase" id="RU000682"/>
    </source>
</evidence>
<reference evidence="14" key="2">
    <citation type="submission" date="2025-08" db="UniProtKB">
        <authorList>
            <consortium name="RefSeq"/>
        </authorList>
    </citation>
    <scope>IDENTIFICATION</scope>
    <source>
        <tissue evidence="14">Leaf</tissue>
    </source>
</reference>
<keyword evidence="2" id="KW-0217">Developmental protein</keyword>
<dbReference type="GeneID" id="110802963"/>
<dbReference type="CDD" id="cd00086">
    <property type="entry name" value="homeodomain"/>
    <property type="match status" value="1"/>
</dbReference>
<evidence type="ECO:0000256" key="7">
    <source>
        <dbReference type="ARBA" id="ARBA00023242"/>
    </source>
</evidence>
<evidence type="ECO:0000313" key="13">
    <source>
        <dbReference type="Proteomes" id="UP000813463"/>
    </source>
</evidence>
<dbReference type="PROSITE" id="PS50071">
    <property type="entry name" value="HOMEOBOX_2"/>
    <property type="match status" value="1"/>
</dbReference>
<evidence type="ECO:0000256" key="8">
    <source>
        <dbReference type="ARBA" id="ARBA00024040"/>
    </source>
</evidence>
<comment type="similarity">
    <text evidence="8">Belongs to the WUS homeobox family.</text>
</comment>
<dbReference type="Pfam" id="PF00046">
    <property type="entry name" value="Homeodomain"/>
    <property type="match status" value="1"/>
</dbReference>
<proteinExistence type="inferred from homology"/>
<feature type="DNA-binding region" description="Homeobox" evidence="9">
    <location>
        <begin position="37"/>
        <end position="102"/>
    </location>
</feature>
<evidence type="ECO:0000256" key="6">
    <source>
        <dbReference type="ARBA" id="ARBA00023163"/>
    </source>
</evidence>
<name>A0ABM3REM7_SPIOL</name>
<evidence type="ECO:0000256" key="11">
    <source>
        <dbReference type="SAM" id="MobiDB-lite"/>
    </source>
</evidence>
<feature type="region of interest" description="Disordered" evidence="11">
    <location>
        <begin position="99"/>
        <end position="119"/>
    </location>
</feature>
<dbReference type="RefSeq" id="XP_056694066.1">
    <property type="nucleotide sequence ID" value="XM_056838088.1"/>
</dbReference>
<evidence type="ECO:0000256" key="1">
    <source>
        <dbReference type="ARBA" id="ARBA00004123"/>
    </source>
</evidence>
<dbReference type="SUPFAM" id="SSF46689">
    <property type="entry name" value="Homeodomain-like"/>
    <property type="match status" value="1"/>
</dbReference>
<dbReference type="PANTHER" id="PTHR45940:SF2">
    <property type="entry name" value="WUSCHEL-RELATED HOMEOBOX 1"/>
    <property type="match status" value="1"/>
</dbReference>
<evidence type="ECO:0000256" key="4">
    <source>
        <dbReference type="ARBA" id="ARBA00023125"/>
    </source>
</evidence>
<keyword evidence="13" id="KW-1185">Reference proteome</keyword>
<reference evidence="13" key="1">
    <citation type="journal article" date="2021" name="Nat. Commun.">
        <title>Genomic analyses provide insights into spinach domestication and the genetic basis of agronomic traits.</title>
        <authorList>
            <person name="Cai X."/>
            <person name="Sun X."/>
            <person name="Xu C."/>
            <person name="Sun H."/>
            <person name="Wang X."/>
            <person name="Ge C."/>
            <person name="Zhang Z."/>
            <person name="Wang Q."/>
            <person name="Fei Z."/>
            <person name="Jiao C."/>
            <person name="Wang Q."/>
        </authorList>
    </citation>
    <scope>NUCLEOTIDE SEQUENCE [LARGE SCALE GENOMIC DNA]</scope>
    <source>
        <strain evidence="13">cv. Varoflay</strain>
    </source>
</reference>
<organism evidence="13 14">
    <name type="scientific">Spinacia oleracea</name>
    <name type="common">Spinach</name>
    <dbReference type="NCBI Taxonomy" id="3562"/>
    <lineage>
        <taxon>Eukaryota</taxon>
        <taxon>Viridiplantae</taxon>
        <taxon>Streptophyta</taxon>
        <taxon>Embryophyta</taxon>
        <taxon>Tracheophyta</taxon>
        <taxon>Spermatophyta</taxon>
        <taxon>Magnoliopsida</taxon>
        <taxon>eudicotyledons</taxon>
        <taxon>Gunneridae</taxon>
        <taxon>Pentapetalae</taxon>
        <taxon>Caryophyllales</taxon>
        <taxon>Chenopodiaceae</taxon>
        <taxon>Chenopodioideae</taxon>
        <taxon>Anserineae</taxon>
        <taxon>Spinacia</taxon>
    </lineage>
</organism>
<evidence type="ECO:0000256" key="3">
    <source>
        <dbReference type="ARBA" id="ARBA00023015"/>
    </source>
</evidence>
<keyword evidence="5 9" id="KW-0371">Homeobox</keyword>
<keyword evidence="6" id="KW-0804">Transcription</keyword>
<dbReference type="Proteomes" id="UP000813463">
    <property type="component" value="Chromosome 3"/>
</dbReference>
<evidence type="ECO:0000256" key="9">
    <source>
        <dbReference type="PROSITE-ProRule" id="PRU00108"/>
    </source>
</evidence>